<keyword evidence="1" id="KW-0472">Membrane</keyword>
<evidence type="ECO:0008006" key="3">
    <source>
        <dbReference type="Google" id="ProtNLM"/>
    </source>
</evidence>
<protein>
    <recommendedName>
        <fullName evidence="3">DUF805 domain-containing protein</fullName>
    </recommendedName>
</protein>
<gene>
    <name evidence="2" type="ORF">METZ01_LOCUS143804</name>
</gene>
<dbReference type="PANTHER" id="PTHR34980">
    <property type="entry name" value="INNER MEMBRANE PROTEIN-RELATED-RELATED"/>
    <property type="match status" value="1"/>
</dbReference>
<reference evidence="2" key="1">
    <citation type="submission" date="2018-05" db="EMBL/GenBank/DDBJ databases">
        <authorList>
            <person name="Lanie J.A."/>
            <person name="Ng W.-L."/>
            <person name="Kazmierczak K.M."/>
            <person name="Andrzejewski T.M."/>
            <person name="Davidsen T.M."/>
            <person name="Wayne K.J."/>
            <person name="Tettelin H."/>
            <person name="Glass J.I."/>
            <person name="Rusch D."/>
            <person name="Podicherti R."/>
            <person name="Tsui H.-C.T."/>
            <person name="Winkler M.E."/>
        </authorList>
    </citation>
    <scope>NUCLEOTIDE SEQUENCE</scope>
</reference>
<dbReference type="GO" id="GO:0005886">
    <property type="term" value="C:plasma membrane"/>
    <property type="evidence" value="ECO:0007669"/>
    <property type="project" value="TreeGrafter"/>
</dbReference>
<keyword evidence="1" id="KW-0812">Transmembrane</keyword>
<organism evidence="2">
    <name type="scientific">marine metagenome</name>
    <dbReference type="NCBI Taxonomy" id="408172"/>
    <lineage>
        <taxon>unclassified sequences</taxon>
        <taxon>metagenomes</taxon>
        <taxon>ecological metagenomes</taxon>
    </lineage>
</organism>
<feature type="transmembrane region" description="Helical" evidence="1">
    <location>
        <begin position="55"/>
        <end position="75"/>
    </location>
</feature>
<accession>A0A381ZNW5</accession>
<evidence type="ECO:0000256" key="1">
    <source>
        <dbReference type="SAM" id="Phobius"/>
    </source>
</evidence>
<evidence type="ECO:0000313" key="2">
    <source>
        <dbReference type="EMBL" id="SVA90950.1"/>
    </source>
</evidence>
<feature type="transmembrane region" description="Helical" evidence="1">
    <location>
        <begin position="114"/>
        <end position="135"/>
    </location>
</feature>
<dbReference type="AlphaFoldDB" id="A0A381ZNW5"/>
<dbReference type="PANTHER" id="PTHR34980:SF2">
    <property type="entry name" value="INNER MEMBRANE PROTEIN YHAH-RELATED"/>
    <property type="match status" value="1"/>
</dbReference>
<dbReference type="EMBL" id="UINC01022072">
    <property type="protein sequence ID" value="SVA90950.1"/>
    <property type="molecule type" value="Genomic_DNA"/>
</dbReference>
<feature type="transmembrane region" description="Helical" evidence="1">
    <location>
        <begin position="26"/>
        <end position="43"/>
    </location>
</feature>
<name>A0A381ZNW5_9ZZZZ</name>
<keyword evidence="1" id="KW-1133">Transmembrane helix</keyword>
<dbReference type="Pfam" id="PF05656">
    <property type="entry name" value="DUF805"/>
    <property type="match status" value="1"/>
</dbReference>
<sequence>MNFKIAVIKCLIDYKNFHGRSKRAEFWWFALFGLMVSIITLLIDTAARRILSDSFVGIFQFIGFLALLSPSLAVASRRLHDINKTGWWQLILFPVYMIQVSEFLAPGSTQDPNSIIGLFGLVGFVGVIILIVFWCKPSIKSENKYGDYNEI</sequence>
<proteinExistence type="predicted"/>
<feature type="transmembrane region" description="Helical" evidence="1">
    <location>
        <begin position="87"/>
        <end position="108"/>
    </location>
</feature>
<dbReference type="InterPro" id="IPR008523">
    <property type="entry name" value="DUF805"/>
</dbReference>